<feature type="transmembrane region" description="Helical" evidence="1">
    <location>
        <begin position="21"/>
        <end position="43"/>
    </location>
</feature>
<evidence type="ECO:0000256" key="1">
    <source>
        <dbReference type="SAM" id="Phobius"/>
    </source>
</evidence>
<keyword evidence="3" id="KW-1185">Reference proteome</keyword>
<evidence type="ECO:0008006" key="4">
    <source>
        <dbReference type="Google" id="ProtNLM"/>
    </source>
</evidence>
<gene>
    <name evidence="2" type="ORF">ACFQZI_07210</name>
</gene>
<keyword evidence="1" id="KW-0812">Transmembrane</keyword>
<keyword evidence="1" id="KW-0472">Membrane</keyword>
<keyword evidence="1" id="KW-1133">Transmembrane helix</keyword>
<organism evidence="2 3">
    <name type="scientific">Mucilaginibacter lutimaris</name>
    <dbReference type="NCBI Taxonomy" id="931629"/>
    <lineage>
        <taxon>Bacteria</taxon>
        <taxon>Pseudomonadati</taxon>
        <taxon>Bacteroidota</taxon>
        <taxon>Sphingobacteriia</taxon>
        <taxon>Sphingobacteriales</taxon>
        <taxon>Sphingobacteriaceae</taxon>
        <taxon>Mucilaginibacter</taxon>
    </lineage>
</organism>
<comment type="caution">
    <text evidence="2">The sequence shown here is derived from an EMBL/GenBank/DDBJ whole genome shotgun (WGS) entry which is preliminary data.</text>
</comment>
<sequence>MKDNKDIITPTSKRSSGNRPLIRKTLIIGGTVLFLGLASLIYYRYYFVFGEGVKAGQLNYFVEKGYVFKTHEGRLIQSGVKTQQPGMIASNEFMFSVTDSRLADTLNHHAGGFLQLHYKEYLHTLPWRGVSHFVVDSIYAMKPGVNP</sequence>
<evidence type="ECO:0000313" key="2">
    <source>
        <dbReference type="EMBL" id="MFD0764637.1"/>
    </source>
</evidence>
<accession>A0ABW2ZEL6</accession>
<protein>
    <recommendedName>
        <fullName evidence="4">6-phosphogluconate dehydrogenase</fullName>
    </recommendedName>
</protein>
<reference evidence="3" key="1">
    <citation type="journal article" date="2019" name="Int. J. Syst. Evol. Microbiol.">
        <title>The Global Catalogue of Microorganisms (GCM) 10K type strain sequencing project: providing services to taxonomists for standard genome sequencing and annotation.</title>
        <authorList>
            <consortium name="The Broad Institute Genomics Platform"/>
            <consortium name="The Broad Institute Genome Sequencing Center for Infectious Disease"/>
            <person name="Wu L."/>
            <person name="Ma J."/>
        </authorList>
    </citation>
    <scope>NUCLEOTIDE SEQUENCE [LARGE SCALE GENOMIC DNA]</scope>
    <source>
        <strain evidence="3">CCUG 60742</strain>
    </source>
</reference>
<dbReference type="EMBL" id="JBHTIA010000003">
    <property type="protein sequence ID" value="MFD0764637.1"/>
    <property type="molecule type" value="Genomic_DNA"/>
</dbReference>
<proteinExistence type="predicted"/>
<dbReference type="Proteomes" id="UP001597073">
    <property type="component" value="Unassembled WGS sequence"/>
</dbReference>
<name>A0ABW2ZEL6_9SPHI</name>
<evidence type="ECO:0000313" key="3">
    <source>
        <dbReference type="Proteomes" id="UP001597073"/>
    </source>
</evidence>